<dbReference type="InterPro" id="IPR000048">
    <property type="entry name" value="IQ_motif_EF-hand-BS"/>
</dbReference>
<gene>
    <name evidence="5" type="ORF">CDAUBV1_LOCUS4560</name>
</gene>
<dbReference type="PROSITE" id="PS50297">
    <property type="entry name" value="ANK_REP_REGION"/>
    <property type="match status" value="2"/>
</dbReference>
<comment type="caution">
    <text evidence="5">The sequence shown here is derived from an EMBL/GenBank/DDBJ whole genome shotgun (WGS) entry which is preliminary data.</text>
</comment>
<evidence type="ECO:0000256" key="4">
    <source>
        <dbReference type="SAM" id="Coils"/>
    </source>
</evidence>
<accession>A0AAV2T6L7</accession>
<name>A0AAV2T6L7_CALDB</name>
<dbReference type="PROSITE" id="PS50088">
    <property type="entry name" value="ANK_REPEAT"/>
    <property type="match status" value="2"/>
</dbReference>
<feature type="coiled-coil region" evidence="4">
    <location>
        <begin position="67"/>
        <end position="126"/>
    </location>
</feature>
<dbReference type="Gene3D" id="1.25.40.20">
    <property type="entry name" value="Ankyrin repeat-containing domain"/>
    <property type="match status" value="1"/>
</dbReference>
<dbReference type="Proteomes" id="UP001497525">
    <property type="component" value="Unassembled WGS sequence"/>
</dbReference>
<dbReference type="InterPro" id="IPR027417">
    <property type="entry name" value="P-loop_NTPase"/>
</dbReference>
<proteinExistence type="predicted"/>
<dbReference type="InterPro" id="IPR036770">
    <property type="entry name" value="Ankyrin_rpt-contain_sf"/>
</dbReference>
<dbReference type="AlphaFoldDB" id="A0AAV2T6L7"/>
<dbReference type="Pfam" id="PF12796">
    <property type="entry name" value="Ank_2"/>
    <property type="match status" value="1"/>
</dbReference>
<feature type="coiled-coil region" evidence="4">
    <location>
        <begin position="318"/>
        <end position="391"/>
    </location>
</feature>
<feature type="repeat" description="ANK" evidence="3">
    <location>
        <begin position="180"/>
        <end position="212"/>
    </location>
</feature>
<keyword evidence="4" id="KW-0175">Coiled coil</keyword>
<evidence type="ECO:0000256" key="1">
    <source>
        <dbReference type="ARBA" id="ARBA00022737"/>
    </source>
</evidence>
<evidence type="ECO:0000256" key="3">
    <source>
        <dbReference type="PROSITE-ProRule" id="PRU00023"/>
    </source>
</evidence>
<organism evidence="5 6">
    <name type="scientific">Calicophoron daubneyi</name>
    <name type="common">Rumen fluke</name>
    <name type="synonym">Paramphistomum daubneyi</name>
    <dbReference type="NCBI Taxonomy" id="300641"/>
    <lineage>
        <taxon>Eukaryota</taxon>
        <taxon>Metazoa</taxon>
        <taxon>Spiralia</taxon>
        <taxon>Lophotrochozoa</taxon>
        <taxon>Platyhelminthes</taxon>
        <taxon>Trematoda</taxon>
        <taxon>Digenea</taxon>
        <taxon>Plagiorchiida</taxon>
        <taxon>Pronocephalata</taxon>
        <taxon>Paramphistomoidea</taxon>
        <taxon>Paramphistomidae</taxon>
        <taxon>Calicophoron</taxon>
    </lineage>
</organism>
<evidence type="ECO:0000313" key="6">
    <source>
        <dbReference type="Proteomes" id="UP001497525"/>
    </source>
</evidence>
<dbReference type="PROSITE" id="PS50096">
    <property type="entry name" value="IQ"/>
    <property type="match status" value="1"/>
</dbReference>
<dbReference type="SMART" id="SM00248">
    <property type="entry name" value="ANK"/>
    <property type="match status" value="2"/>
</dbReference>
<dbReference type="CDD" id="cd23767">
    <property type="entry name" value="IQCD"/>
    <property type="match status" value="1"/>
</dbReference>
<dbReference type="PANTHER" id="PTHR24171">
    <property type="entry name" value="ANKYRIN REPEAT DOMAIN-CONTAINING PROTEIN 39-RELATED"/>
    <property type="match status" value="1"/>
</dbReference>
<dbReference type="InterPro" id="IPR002110">
    <property type="entry name" value="Ankyrin_rpt"/>
</dbReference>
<protein>
    <recommendedName>
        <fullName evidence="7">IQ motif and ankyrin repeat domain-containing protein</fullName>
    </recommendedName>
</protein>
<reference evidence="5" key="1">
    <citation type="submission" date="2024-06" db="EMBL/GenBank/DDBJ databases">
        <authorList>
            <person name="Liu X."/>
            <person name="Lenzi L."/>
            <person name="Haldenby T S."/>
            <person name="Uol C."/>
        </authorList>
    </citation>
    <scope>NUCLEOTIDE SEQUENCE</scope>
</reference>
<evidence type="ECO:0008006" key="7">
    <source>
        <dbReference type="Google" id="ProtNLM"/>
    </source>
</evidence>
<dbReference type="Pfam" id="PF00612">
    <property type="entry name" value="IQ"/>
    <property type="match status" value="1"/>
</dbReference>
<keyword evidence="2 3" id="KW-0040">ANK repeat</keyword>
<keyword evidence="1" id="KW-0677">Repeat</keyword>
<feature type="repeat" description="ANK" evidence="3">
    <location>
        <begin position="213"/>
        <end position="245"/>
    </location>
</feature>
<evidence type="ECO:0000256" key="2">
    <source>
        <dbReference type="ARBA" id="ARBA00023043"/>
    </source>
</evidence>
<dbReference type="Gene3D" id="3.40.50.300">
    <property type="entry name" value="P-loop containing nucleotide triphosphate hydrolases"/>
    <property type="match status" value="1"/>
</dbReference>
<dbReference type="EMBL" id="CAXLJL010000112">
    <property type="protein sequence ID" value="CAL5132045.1"/>
    <property type="molecule type" value="Genomic_DNA"/>
</dbReference>
<sequence>MKREDGGILVDTPKVALQTRLAKPRPNLTTSFPTKLELSKAVDLKQFDEAKNAAAIIIQKYCRRYLAKRLAEKKLEEKRKYEERMEELSRQAYLQAVIKFREEQEKKREKEEEEEQKIRRSNMRKKRMLECAYEGRDVEMKALLKEVTDEDNHDGVPNDEIGSATRLRHKMQLVDCEDANGNTALSEACIGGYLDAVRFLLDNGAYINSRGQFGRTPLYRAAFGGHLEIVQVLLQNGADPRIYADDGMRPIDVTGEGGIRDLLENWDIKETDRLLNHIDFYRKQKEEQLLRGKEALLTKLRMNVSSRVKTYQMTQCKLHKAHEELNKRMAEYDEAKANGYGNMELLEHIIHDAEFYVESARLEMEKARKRCQEAKLELRDEEKKERRKSSNDSRPGIVCSLRDLDDVIFKDVGDRLSDSGKWPLIIDPTDQSSTFLRYRDTNYVNVLNPRQMDLEKIRIALLGALRYGKPFVLDLMELDTTFETLCRPRFEEISPGLLEDIVQKHIIQPIIYEDLIKPADGEEFSKTQFTQRNLDKFQFMVLTKDPFPPQGLLDQFTPVWVE</sequence>
<evidence type="ECO:0000313" key="5">
    <source>
        <dbReference type="EMBL" id="CAL5132045.1"/>
    </source>
</evidence>
<dbReference type="SUPFAM" id="SSF48403">
    <property type="entry name" value="Ankyrin repeat"/>
    <property type="match status" value="1"/>
</dbReference>